<dbReference type="InterPro" id="IPR053710">
    <property type="entry name" value="Arylamine_NAT_domain_sf"/>
</dbReference>
<evidence type="ECO:0000256" key="2">
    <source>
        <dbReference type="RuleBase" id="RU003452"/>
    </source>
</evidence>
<sequence>MSELNQLFRDRIGYADQNALTFERLPEALALMAVAIPFENLCIMDGSITAVTEQYLVTKVLLNREGGLCYEINSLLYLFLLDNGLDVVMTRGVVFDAEKNAYNTHGRTHISILLRHEGQTYLIDSGFGGNLPLQPVPLTGETVVSANGEFRIRRAEHALGDYVFEVKLKHKDEDWRTGYTFDSERAITGLVDSNEIQRIVVEHPDSRFNKAPLITRLTPAGSVTLTSTSLTVWTDGVMSKEEIEGEQYAELLNRYFGRGIGPEPINNQPERSITL</sequence>
<dbReference type="PANTHER" id="PTHR11786">
    <property type="entry name" value="N-HYDROXYARYLAMINE O-ACETYLTRANSFERASE"/>
    <property type="match status" value="1"/>
</dbReference>
<protein>
    <submittedName>
        <fullName evidence="3">N-acetyltransferase</fullName>
    </submittedName>
</protein>
<comment type="similarity">
    <text evidence="1 2">Belongs to the arylamine N-acetyltransferase family.</text>
</comment>
<dbReference type="STRING" id="717606.PaecuDRAFT_0024"/>
<evidence type="ECO:0000256" key="1">
    <source>
        <dbReference type="ARBA" id="ARBA00006547"/>
    </source>
</evidence>
<name>E0I4I2_9BACL</name>
<accession>E0I4I2</accession>
<keyword evidence="4" id="KW-1185">Reference proteome</keyword>
<dbReference type="InterPro" id="IPR001447">
    <property type="entry name" value="Arylamine_N-AcTrfase"/>
</dbReference>
<dbReference type="SUPFAM" id="SSF54001">
    <property type="entry name" value="Cysteine proteinases"/>
    <property type="match status" value="1"/>
</dbReference>
<proteinExistence type="inferred from homology"/>
<dbReference type="AlphaFoldDB" id="E0I4I2"/>
<organism evidence="3 4">
    <name type="scientific">Paenibacillus curdlanolyticus YK9</name>
    <dbReference type="NCBI Taxonomy" id="717606"/>
    <lineage>
        <taxon>Bacteria</taxon>
        <taxon>Bacillati</taxon>
        <taxon>Bacillota</taxon>
        <taxon>Bacilli</taxon>
        <taxon>Bacillales</taxon>
        <taxon>Paenibacillaceae</taxon>
        <taxon>Paenibacillus</taxon>
    </lineage>
</organism>
<dbReference type="PANTHER" id="PTHR11786:SF0">
    <property type="entry name" value="ARYLAMINE N-ACETYLTRANSFERASE 4-RELATED"/>
    <property type="match status" value="1"/>
</dbReference>
<keyword evidence="3" id="KW-0808">Transferase</keyword>
<dbReference type="Pfam" id="PF00797">
    <property type="entry name" value="Acetyltransf_2"/>
    <property type="match status" value="1"/>
</dbReference>
<dbReference type="RefSeq" id="WP_006036042.1">
    <property type="nucleotide sequence ID" value="NZ_AEDD01000001.1"/>
</dbReference>
<evidence type="ECO:0000313" key="3">
    <source>
        <dbReference type="EMBL" id="EFM12513.1"/>
    </source>
</evidence>
<reference evidence="3 4" key="1">
    <citation type="submission" date="2010-07" db="EMBL/GenBank/DDBJ databases">
        <title>The draft genome of Paenibacillus curdlanolyticus YK9.</title>
        <authorList>
            <consortium name="US DOE Joint Genome Institute (JGI-PGF)"/>
            <person name="Lucas S."/>
            <person name="Copeland A."/>
            <person name="Lapidus A."/>
            <person name="Cheng J.-F."/>
            <person name="Bruce D."/>
            <person name="Goodwin L."/>
            <person name="Pitluck S."/>
            <person name="Land M.L."/>
            <person name="Hauser L."/>
            <person name="Chang Y.-J."/>
            <person name="Jeffries C."/>
            <person name="Anderson I.J."/>
            <person name="Johnson E."/>
            <person name="Loganathan U."/>
            <person name="Mulhopadhyay B."/>
            <person name="Kyrpides N."/>
            <person name="Woyke T.J."/>
        </authorList>
    </citation>
    <scope>NUCLEOTIDE SEQUENCE [LARGE SCALE GENOMIC DNA]</scope>
    <source>
        <strain evidence="3 4">YK9</strain>
    </source>
</reference>
<dbReference type="EMBL" id="AEDD01000001">
    <property type="protein sequence ID" value="EFM12513.1"/>
    <property type="molecule type" value="Genomic_DNA"/>
</dbReference>
<dbReference type="InterPro" id="IPR038765">
    <property type="entry name" value="Papain-like_cys_pep_sf"/>
</dbReference>
<dbReference type="Proteomes" id="UP000005387">
    <property type="component" value="Unassembled WGS sequence"/>
</dbReference>
<dbReference type="OrthoDB" id="7181050at2"/>
<gene>
    <name evidence="3" type="ORF">PaecuDRAFT_0024</name>
</gene>
<evidence type="ECO:0000313" key="4">
    <source>
        <dbReference type="Proteomes" id="UP000005387"/>
    </source>
</evidence>
<dbReference type="PRINTS" id="PR01543">
    <property type="entry name" value="ANATRNSFRASE"/>
</dbReference>
<dbReference type="GO" id="GO:0016407">
    <property type="term" value="F:acetyltransferase activity"/>
    <property type="evidence" value="ECO:0007669"/>
    <property type="project" value="InterPro"/>
</dbReference>
<dbReference type="eggNOG" id="COG2162">
    <property type="taxonomic scope" value="Bacteria"/>
</dbReference>
<dbReference type="Gene3D" id="3.30.2140.20">
    <property type="match status" value="1"/>
</dbReference>